<dbReference type="GO" id="GO:0005789">
    <property type="term" value="C:endoplasmic reticulum membrane"/>
    <property type="evidence" value="ECO:0007669"/>
    <property type="project" value="UniProtKB-SubCell"/>
</dbReference>
<name>A0A8X6YL06_9ARAC</name>
<organism evidence="6 7">
    <name type="scientific">Trichonephila inaurata madagascariensis</name>
    <dbReference type="NCBI Taxonomy" id="2747483"/>
    <lineage>
        <taxon>Eukaryota</taxon>
        <taxon>Metazoa</taxon>
        <taxon>Ecdysozoa</taxon>
        <taxon>Arthropoda</taxon>
        <taxon>Chelicerata</taxon>
        <taxon>Arachnida</taxon>
        <taxon>Araneae</taxon>
        <taxon>Araneomorphae</taxon>
        <taxon>Entelegynae</taxon>
        <taxon>Araneoidea</taxon>
        <taxon>Nephilidae</taxon>
        <taxon>Trichonephila</taxon>
        <taxon>Trichonephila inaurata</taxon>
    </lineage>
</organism>
<dbReference type="Pfam" id="PF07297">
    <property type="entry name" value="DPM2"/>
    <property type="match status" value="1"/>
</dbReference>
<evidence type="ECO:0000313" key="6">
    <source>
        <dbReference type="EMBL" id="GFY74303.1"/>
    </source>
</evidence>
<keyword evidence="7" id="KW-1185">Reference proteome</keyword>
<keyword evidence="4 5" id="KW-0472">Membrane</keyword>
<evidence type="ECO:0000313" key="7">
    <source>
        <dbReference type="Proteomes" id="UP000886998"/>
    </source>
</evidence>
<comment type="caution">
    <text evidence="6">The sequence shown here is derived from an EMBL/GenBank/DDBJ whole genome shotgun (WGS) entry which is preliminary data.</text>
</comment>
<dbReference type="InterPro" id="IPR009914">
    <property type="entry name" value="DPM2"/>
</dbReference>
<evidence type="ECO:0000256" key="1">
    <source>
        <dbReference type="ARBA" id="ARBA00004141"/>
    </source>
</evidence>
<dbReference type="EMBL" id="BMAV01020662">
    <property type="protein sequence ID" value="GFY74303.1"/>
    <property type="molecule type" value="Genomic_DNA"/>
</dbReference>
<dbReference type="OrthoDB" id="6427890at2759"/>
<protein>
    <recommendedName>
        <fullName evidence="5">Dolichol phosphate-mannose biosynthesis regulatory protein</fullName>
    </recommendedName>
</protein>
<dbReference type="GO" id="GO:0030234">
    <property type="term" value="F:enzyme regulator activity"/>
    <property type="evidence" value="ECO:0007669"/>
    <property type="project" value="UniProtKB-UniRule"/>
</dbReference>
<keyword evidence="2 5" id="KW-0812">Transmembrane</keyword>
<comment type="similarity">
    <text evidence="5">Belongs to the DPM2 family.</text>
</comment>
<keyword evidence="3 5" id="KW-1133">Transmembrane helix</keyword>
<proteinExistence type="inferred from homology"/>
<feature type="transmembrane region" description="Helical" evidence="5">
    <location>
        <begin position="46"/>
        <end position="66"/>
    </location>
</feature>
<dbReference type="Proteomes" id="UP000886998">
    <property type="component" value="Unassembled WGS sequence"/>
</dbReference>
<evidence type="ECO:0000256" key="3">
    <source>
        <dbReference type="ARBA" id="ARBA00022989"/>
    </source>
</evidence>
<comment type="function">
    <text evidence="5">Regulatory subunit of the dolichol-phosphate mannose (DPM) synthase complex; essential for the ER localization.</text>
</comment>
<evidence type="ECO:0000256" key="2">
    <source>
        <dbReference type="ARBA" id="ARBA00022692"/>
    </source>
</evidence>
<comment type="subunit">
    <text evidence="5">Component of the dolichol-phosphate mannose (DPM) synthase complex.</text>
</comment>
<sequence length="85" mass="9761">MSAKVGFWMILFGITVFIAITLKLIIQPFIEDNHYINAYFPSTEIVLGVPVILGFLFLSVFGVYIYGKILRKHIPCFFRMVDPSE</sequence>
<keyword evidence="5" id="KW-0256">Endoplasmic reticulum</keyword>
<reference evidence="6" key="1">
    <citation type="submission" date="2020-08" db="EMBL/GenBank/DDBJ databases">
        <title>Multicomponent nature underlies the extraordinary mechanical properties of spider dragline silk.</title>
        <authorList>
            <person name="Kono N."/>
            <person name="Nakamura H."/>
            <person name="Mori M."/>
            <person name="Yoshida Y."/>
            <person name="Ohtoshi R."/>
            <person name="Malay A.D."/>
            <person name="Moran D.A.P."/>
            <person name="Tomita M."/>
            <person name="Numata K."/>
            <person name="Arakawa K."/>
        </authorList>
    </citation>
    <scope>NUCLEOTIDE SEQUENCE</scope>
</reference>
<evidence type="ECO:0000256" key="4">
    <source>
        <dbReference type="ARBA" id="ARBA00023136"/>
    </source>
</evidence>
<evidence type="ECO:0000256" key="5">
    <source>
        <dbReference type="RuleBase" id="RU365084"/>
    </source>
</evidence>
<gene>
    <name evidence="6" type="ORF">TNIN_164201</name>
</gene>
<accession>A0A8X6YL06</accession>
<dbReference type="GO" id="GO:0180047">
    <property type="term" value="P:dolichol phosphate mannose biosynthetic process"/>
    <property type="evidence" value="ECO:0007669"/>
    <property type="project" value="InterPro"/>
</dbReference>
<comment type="pathway">
    <text evidence="5">Protein modification; protein glycosylation.</text>
</comment>
<comment type="subcellular location">
    <subcellularLocation>
        <location evidence="5">Endoplasmic reticulum membrane</location>
        <topology evidence="5">Multi-pass membrane protein</topology>
    </subcellularLocation>
    <subcellularLocation>
        <location evidence="1">Membrane</location>
        <topology evidence="1">Multi-pass membrane protein</topology>
    </subcellularLocation>
</comment>
<dbReference type="AlphaFoldDB" id="A0A8X6YL06"/>
<feature type="transmembrane region" description="Helical" evidence="5">
    <location>
        <begin position="7"/>
        <end position="26"/>
    </location>
</feature>